<dbReference type="AlphaFoldDB" id="A0A1V4AQ25"/>
<dbReference type="InterPro" id="IPR002104">
    <property type="entry name" value="Integrase_catalytic"/>
</dbReference>
<dbReference type="SUPFAM" id="SSF56349">
    <property type="entry name" value="DNA breaking-rejoining enzymes"/>
    <property type="match status" value="1"/>
</dbReference>
<evidence type="ECO:0000256" key="1">
    <source>
        <dbReference type="ARBA" id="ARBA00023172"/>
    </source>
</evidence>
<dbReference type="EMBL" id="AYTS01000167">
    <property type="protein sequence ID" value="OOP55210.1"/>
    <property type="molecule type" value="Genomic_DNA"/>
</dbReference>
<dbReference type="STRING" id="1004156.AYP45_16145"/>
<organism evidence="3 4">
    <name type="scientific">Candidatus Brocadia carolinensis</name>
    <dbReference type="NCBI Taxonomy" id="1004156"/>
    <lineage>
        <taxon>Bacteria</taxon>
        <taxon>Pseudomonadati</taxon>
        <taxon>Planctomycetota</taxon>
        <taxon>Candidatus Brocadiia</taxon>
        <taxon>Candidatus Brocadiales</taxon>
        <taxon>Candidatus Brocadiaceae</taxon>
        <taxon>Candidatus Brocadia</taxon>
    </lineage>
</organism>
<dbReference type="GO" id="GO:0003677">
    <property type="term" value="F:DNA binding"/>
    <property type="evidence" value="ECO:0007669"/>
    <property type="project" value="InterPro"/>
</dbReference>
<gene>
    <name evidence="3" type="ORF">AYP45_16145</name>
</gene>
<dbReference type="CDD" id="cd00796">
    <property type="entry name" value="INT_Rci_Hp1_C"/>
    <property type="match status" value="1"/>
</dbReference>
<reference evidence="3 4" key="1">
    <citation type="journal article" date="2017" name="Water Res.">
        <title>Discovery and metagenomic analysis of an anammox bacterial enrichment related to Candidatus "Brocadia caroliniensis" in a full-scale glycerol-fed nitritation-denitritation separate centrate treatment process.</title>
        <authorList>
            <person name="Park H."/>
            <person name="Brotto A.C."/>
            <person name="van Loosdrecht M.C."/>
            <person name="Chandran K."/>
        </authorList>
    </citation>
    <scope>NUCLEOTIDE SEQUENCE [LARGE SCALE GENOMIC DNA]</scope>
    <source>
        <strain evidence="3">26THWARD</strain>
    </source>
</reference>
<evidence type="ECO:0000259" key="2">
    <source>
        <dbReference type="PROSITE" id="PS51898"/>
    </source>
</evidence>
<dbReference type="InterPro" id="IPR011010">
    <property type="entry name" value="DNA_brk_join_enz"/>
</dbReference>
<dbReference type="Gene3D" id="1.10.443.10">
    <property type="entry name" value="Intergrase catalytic core"/>
    <property type="match status" value="1"/>
</dbReference>
<dbReference type="GO" id="GO:0006310">
    <property type="term" value="P:DNA recombination"/>
    <property type="evidence" value="ECO:0007669"/>
    <property type="project" value="UniProtKB-KW"/>
</dbReference>
<dbReference type="GO" id="GO:0015074">
    <property type="term" value="P:DNA integration"/>
    <property type="evidence" value="ECO:0007669"/>
    <property type="project" value="InterPro"/>
</dbReference>
<dbReference type="PANTHER" id="PTHR30349">
    <property type="entry name" value="PHAGE INTEGRASE-RELATED"/>
    <property type="match status" value="1"/>
</dbReference>
<dbReference type="Proteomes" id="UP000189681">
    <property type="component" value="Unassembled WGS sequence"/>
</dbReference>
<dbReference type="PANTHER" id="PTHR30349:SF64">
    <property type="entry name" value="PROPHAGE INTEGRASE INTD-RELATED"/>
    <property type="match status" value="1"/>
</dbReference>
<evidence type="ECO:0000313" key="4">
    <source>
        <dbReference type="Proteomes" id="UP000189681"/>
    </source>
</evidence>
<dbReference type="Pfam" id="PF00589">
    <property type="entry name" value="Phage_integrase"/>
    <property type="match status" value="1"/>
</dbReference>
<feature type="domain" description="Tyr recombinase" evidence="2">
    <location>
        <begin position="1"/>
        <end position="181"/>
    </location>
</feature>
<accession>A0A1V4AQ25</accession>
<dbReference type="PROSITE" id="PS51257">
    <property type="entry name" value="PROKAR_LIPOPROTEIN"/>
    <property type="match status" value="1"/>
</dbReference>
<keyword evidence="1" id="KW-0233">DNA recombination</keyword>
<name>A0A1V4AQ25_9BACT</name>
<dbReference type="InterPro" id="IPR050090">
    <property type="entry name" value="Tyrosine_recombinase_XerCD"/>
</dbReference>
<proteinExistence type="predicted"/>
<sequence length="201" mass="22868">MSPEVQKRVLEVIPEEGKPIVIFLMLTGCRPGEARALKCKDVDLEKRIIKISATFSGGIYREKRKGKKAKNAIIPIHQELYPYIKDRVEENLPDAYVFTNPKTSKYFSKSKLEKLWASIREKVGLTKDVRLYDATRHSFASQLVNKGVSLLSVSRLLGHSSVKMTERYAHSDIEKLRVDVNSLSLSDDKIYDINVTNVSLK</sequence>
<dbReference type="PROSITE" id="PS51898">
    <property type="entry name" value="TYR_RECOMBINASE"/>
    <property type="match status" value="1"/>
</dbReference>
<dbReference type="InterPro" id="IPR013762">
    <property type="entry name" value="Integrase-like_cat_sf"/>
</dbReference>
<evidence type="ECO:0000313" key="3">
    <source>
        <dbReference type="EMBL" id="OOP55210.1"/>
    </source>
</evidence>
<protein>
    <recommendedName>
        <fullName evidence="2">Tyr recombinase domain-containing protein</fullName>
    </recommendedName>
</protein>
<comment type="caution">
    <text evidence="3">The sequence shown here is derived from an EMBL/GenBank/DDBJ whole genome shotgun (WGS) entry which is preliminary data.</text>
</comment>